<feature type="region of interest" description="Disordered" evidence="4">
    <location>
        <begin position="433"/>
        <end position="506"/>
    </location>
</feature>
<reference evidence="6" key="1">
    <citation type="submission" date="2025-08" db="UniProtKB">
        <authorList>
            <consortium name="RefSeq"/>
        </authorList>
    </citation>
    <scope>IDENTIFICATION</scope>
    <source>
        <tissue evidence="6">Testes</tissue>
    </source>
</reference>
<dbReference type="PANTHER" id="PTHR44324">
    <property type="entry name" value="WD40 REPEAT DOMAIN 95"/>
    <property type="match status" value="1"/>
</dbReference>
<dbReference type="Gene3D" id="2.130.10.10">
    <property type="entry name" value="YVTN repeat-like/Quinoprotein amine dehydrogenase"/>
    <property type="match status" value="3"/>
</dbReference>
<dbReference type="InterPro" id="IPR001680">
    <property type="entry name" value="WD40_rpt"/>
</dbReference>
<dbReference type="InterPro" id="IPR020472">
    <property type="entry name" value="WD40_PAC1"/>
</dbReference>
<dbReference type="InterPro" id="IPR015943">
    <property type="entry name" value="WD40/YVTN_repeat-like_dom_sf"/>
</dbReference>
<dbReference type="PANTHER" id="PTHR44324:SF1">
    <property type="entry name" value="WD REPEAT-CONTAINING PROTEIN 49"/>
    <property type="match status" value="1"/>
</dbReference>
<sequence length="886" mass="99990">MDYWNDPNNSNEAILVFGDTSGRVNAFMFVSANIALFDRPAQPAGEQEQTTYVDFKKLLKGKFKTCRLVRHDGHTEWTRQVKYAQHLECFISCSTSYDNAMVLGWVEKTKSRMRMNKFNILQGVNAFDYHERLNLIATAGVNHHVCLWNPYVISKPVGLLRGHMAPVVQVQFNYSRGQLLSFSKDKVLRIWDVQLQVCLQRMAGMFPKGPDVYSTLFFHEDKTRLFITFNYQLTLLEMKPEVKDRVLSHDKPVTAVVYSNTYNHVVTACAASTAYVWMLDTGQKLKQLLKCHGTSEITALALDQNETRLFTGSTDGTIKVWDFNGHCHHTLNAGGGSPADISNILVLKRSILVMGWDRFLTVFRDTQFSQFHIEPSEWKGGQEHQDDILASAFMSPNVLCTGSYDGEIVIWNTNSEVASRHLRQRFIRKALKSRGETRVQTRGADSSRQGTQGGRRPSMQVGRGSRPPTHGRVSVVQAPLSRGNTLTSMPGNLSREATRISGGGDDEDYGHAVTRLAFLEARKSSSAAGGANLVSCGGNGWVRFWNTAKNALIGEFVAHQHVSSIIMAVDEQSHVLITGDTEGFVKVWNIQEYCLRSSNELITEPPQMMVTWQPHADTINSLQLCVRNERLLIISGSSDCSVALWDIYGNHIGVFGQEDHWKILPYEPPQEEEEIEEKEDEIIESDEESFTTEDSEWEPGDYDPDFKINTWDETRLGKEYKELRVTKRERRQPTTIPDLPYLHWETTGQPPAGPYAALGTSELDDVAVLSKPDFVTHPHRYFSDPDDPSFKVEKLPHIADRLKATFDEKTLFPKYILEFEAKMKQTHKEELHGKTKSKRVGLKSWSTIANATSAIAAMRRASVIDKPKVPLAAINELGKKAPNKVK</sequence>
<feature type="repeat" description="WD" evidence="3">
    <location>
        <begin position="381"/>
        <end position="421"/>
    </location>
</feature>
<accession>A0ABM0M7T0</accession>
<dbReference type="InterPro" id="IPR019775">
    <property type="entry name" value="WD40_repeat_CS"/>
</dbReference>
<keyword evidence="5" id="KW-1185">Reference proteome</keyword>
<dbReference type="SMART" id="SM00320">
    <property type="entry name" value="WD40"/>
    <property type="match status" value="8"/>
</dbReference>
<dbReference type="InterPro" id="IPR051242">
    <property type="entry name" value="WD-EF-hand_domain"/>
</dbReference>
<feature type="compositionally biased region" description="Polar residues" evidence="4">
    <location>
        <begin position="482"/>
        <end position="491"/>
    </location>
</feature>
<evidence type="ECO:0000256" key="1">
    <source>
        <dbReference type="ARBA" id="ARBA00022574"/>
    </source>
</evidence>
<dbReference type="Proteomes" id="UP000694865">
    <property type="component" value="Unplaced"/>
</dbReference>
<organism evidence="5 6">
    <name type="scientific">Saccoglossus kowalevskii</name>
    <name type="common">Acorn worm</name>
    <dbReference type="NCBI Taxonomy" id="10224"/>
    <lineage>
        <taxon>Eukaryota</taxon>
        <taxon>Metazoa</taxon>
        <taxon>Hemichordata</taxon>
        <taxon>Enteropneusta</taxon>
        <taxon>Harrimaniidae</taxon>
        <taxon>Saccoglossus</taxon>
    </lineage>
</organism>
<gene>
    <name evidence="6" type="primary">LOC102803374</name>
</gene>
<dbReference type="PRINTS" id="PR00320">
    <property type="entry name" value="GPROTEINBRPT"/>
</dbReference>
<keyword evidence="1 3" id="KW-0853">WD repeat</keyword>
<dbReference type="PROSITE" id="PS50082">
    <property type="entry name" value="WD_REPEATS_2"/>
    <property type="match status" value="4"/>
</dbReference>
<feature type="region of interest" description="Disordered" evidence="4">
    <location>
        <begin position="681"/>
        <end position="704"/>
    </location>
</feature>
<dbReference type="PROSITE" id="PS50294">
    <property type="entry name" value="WD_REPEATS_REGION"/>
    <property type="match status" value="2"/>
</dbReference>
<feature type="repeat" description="WD" evidence="3">
    <location>
        <begin position="246"/>
        <end position="287"/>
    </location>
</feature>
<feature type="repeat" description="WD" evidence="3">
    <location>
        <begin position="160"/>
        <end position="194"/>
    </location>
</feature>
<feature type="compositionally biased region" description="Acidic residues" evidence="4">
    <location>
        <begin position="681"/>
        <end position="703"/>
    </location>
</feature>
<dbReference type="RefSeq" id="XP_006816071.1">
    <property type="nucleotide sequence ID" value="XM_006816008.1"/>
</dbReference>
<evidence type="ECO:0000313" key="5">
    <source>
        <dbReference type="Proteomes" id="UP000694865"/>
    </source>
</evidence>
<evidence type="ECO:0000313" key="6">
    <source>
        <dbReference type="RefSeq" id="XP_006816071.1"/>
    </source>
</evidence>
<name>A0ABM0M7T0_SACKO</name>
<protein>
    <submittedName>
        <fullName evidence="6">WD repeat-containing protein 49-like</fullName>
    </submittedName>
</protein>
<proteinExistence type="predicted"/>
<dbReference type="InterPro" id="IPR036322">
    <property type="entry name" value="WD40_repeat_dom_sf"/>
</dbReference>
<evidence type="ECO:0000256" key="2">
    <source>
        <dbReference type="ARBA" id="ARBA00022737"/>
    </source>
</evidence>
<keyword evidence="2" id="KW-0677">Repeat</keyword>
<evidence type="ECO:0000256" key="3">
    <source>
        <dbReference type="PROSITE-ProRule" id="PRU00221"/>
    </source>
</evidence>
<feature type="repeat" description="WD" evidence="3">
    <location>
        <begin position="294"/>
        <end position="324"/>
    </location>
</feature>
<dbReference type="Pfam" id="PF00400">
    <property type="entry name" value="WD40"/>
    <property type="match status" value="3"/>
</dbReference>
<feature type="compositionally biased region" description="Polar residues" evidence="4">
    <location>
        <begin position="440"/>
        <end position="450"/>
    </location>
</feature>
<dbReference type="PROSITE" id="PS00678">
    <property type="entry name" value="WD_REPEATS_1"/>
    <property type="match status" value="3"/>
</dbReference>
<dbReference type="SUPFAM" id="SSF50978">
    <property type="entry name" value="WD40 repeat-like"/>
    <property type="match status" value="2"/>
</dbReference>
<dbReference type="GeneID" id="102803374"/>
<evidence type="ECO:0000256" key="4">
    <source>
        <dbReference type="SAM" id="MobiDB-lite"/>
    </source>
</evidence>